<dbReference type="PANTHER" id="PTHR13847">
    <property type="entry name" value="SARCOSINE DEHYDROGENASE-RELATED"/>
    <property type="match status" value="1"/>
</dbReference>
<reference evidence="3 5" key="2">
    <citation type="submission" date="2020-08" db="EMBL/GenBank/DDBJ databases">
        <title>Genomic Encyclopedia of Type Strains, Phase IV (KMG-V): Genome sequencing to study the core and pangenomes of soil and plant-associated prokaryotes.</title>
        <authorList>
            <person name="Whitman W."/>
        </authorList>
    </citation>
    <scope>NUCLEOTIDE SEQUENCE [LARGE SCALE GENOMIC DNA]</scope>
    <source>
        <strain evidence="3 5">JPY162</strain>
    </source>
</reference>
<dbReference type="GO" id="GO:0016491">
    <property type="term" value="F:oxidoreductase activity"/>
    <property type="evidence" value="ECO:0007669"/>
    <property type="project" value="UniProtKB-KW"/>
</dbReference>
<dbReference type="AlphaFoldDB" id="A0A7W8LEU0"/>
<comment type="caution">
    <text evidence="3">The sequence shown here is derived from an EMBL/GenBank/DDBJ whole genome shotgun (WGS) entry which is preliminary data.</text>
</comment>
<feature type="domain" description="FAD dependent oxidoreductase" evidence="2">
    <location>
        <begin position="37"/>
        <end position="392"/>
    </location>
</feature>
<dbReference type="Pfam" id="PF01266">
    <property type="entry name" value="DAO"/>
    <property type="match status" value="1"/>
</dbReference>
<accession>A0A7W8LEU0</accession>
<dbReference type="EMBL" id="VOMC01000095">
    <property type="protein sequence ID" value="NVI09529.1"/>
    <property type="molecule type" value="Genomic_DNA"/>
</dbReference>
<protein>
    <submittedName>
        <fullName evidence="4">FAD-binding oxidoreductase</fullName>
    </submittedName>
    <submittedName>
        <fullName evidence="3">Gamma-glutamylputrescine oxidase</fullName>
        <ecNumber evidence="3">1.4.3.-</ecNumber>
    </submittedName>
</protein>
<evidence type="ECO:0000259" key="2">
    <source>
        <dbReference type="Pfam" id="PF01266"/>
    </source>
</evidence>
<evidence type="ECO:0000313" key="4">
    <source>
        <dbReference type="EMBL" id="NVI09529.1"/>
    </source>
</evidence>
<dbReference type="SUPFAM" id="SSF51905">
    <property type="entry name" value="FAD/NAD(P)-binding domain"/>
    <property type="match status" value="1"/>
</dbReference>
<proteinExistence type="predicted"/>
<dbReference type="Proteomes" id="UP000592820">
    <property type="component" value="Unassembled WGS sequence"/>
</dbReference>
<dbReference type="InterPro" id="IPR006076">
    <property type="entry name" value="FAD-dep_OxRdtase"/>
</dbReference>
<gene>
    <name evidence="4" type="ORF">FSB64_39090</name>
    <name evidence="3" type="ORF">HDG41_007791</name>
</gene>
<dbReference type="Proteomes" id="UP000821598">
    <property type="component" value="Unassembled WGS sequence"/>
</dbReference>
<dbReference type="InterPro" id="IPR036188">
    <property type="entry name" value="FAD/NAD-bd_sf"/>
</dbReference>
<keyword evidence="6" id="KW-1185">Reference proteome</keyword>
<evidence type="ECO:0000313" key="3">
    <source>
        <dbReference type="EMBL" id="MBB5405695.1"/>
    </source>
</evidence>
<dbReference type="EMBL" id="JACHDE010000039">
    <property type="protein sequence ID" value="MBB5405695.1"/>
    <property type="molecule type" value="Genomic_DNA"/>
</dbReference>
<dbReference type="GO" id="GO:0005737">
    <property type="term" value="C:cytoplasm"/>
    <property type="evidence" value="ECO:0007669"/>
    <property type="project" value="TreeGrafter"/>
</dbReference>
<organism evidence="3 5">
    <name type="scientific">Paraburkholderia youngii</name>
    <dbReference type="NCBI Taxonomy" id="2782701"/>
    <lineage>
        <taxon>Bacteria</taxon>
        <taxon>Pseudomonadati</taxon>
        <taxon>Pseudomonadota</taxon>
        <taxon>Betaproteobacteria</taxon>
        <taxon>Burkholderiales</taxon>
        <taxon>Burkholderiaceae</taxon>
        <taxon>Paraburkholderia</taxon>
    </lineage>
</organism>
<reference evidence="4 6" key="1">
    <citation type="submission" date="2019-08" db="EMBL/GenBank/DDBJ databases">
        <title>Paraburkholderia simonii sp. nov. and P. youngii sp. nov. Brazilian and Mexican Mimosa-associated rhizobia.</title>
        <authorList>
            <person name="Mavima L."/>
            <person name="Beukes C.W."/>
            <person name="Palmer M."/>
            <person name="De Meyer S.E."/>
            <person name="James E.K."/>
            <person name="Maluk M."/>
            <person name="Avontuur J.R."/>
            <person name="Chan W.Y."/>
            <person name="Venter S.N."/>
            <person name="Steenkamp E.T."/>
        </authorList>
    </citation>
    <scope>NUCLEOTIDE SEQUENCE [LARGE SCALE GENOMIC DNA]</scope>
    <source>
        <strain evidence="4 6">JPY454</strain>
    </source>
</reference>
<dbReference type="PANTHER" id="PTHR13847:SF281">
    <property type="entry name" value="FAD DEPENDENT OXIDOREDUCTASE DOMAIN-CONTAINING PROTEIN"/>
    <property type="match status" value="1"/>
</dbReference>
<dbReference type="Gene3D" id="3.30.9.10">
    <property type="entry name" value="D-Amino Acid Oxidase, subunit A, domain 2"/>
    <property type="match status" value="1"/>
</dbReference>
<evidence type="ECO:0000313" key="5">
    <source>
        <dbReference type="Proteomes" id="UP000592820"/>
    </source>
</evidence>
<evidence type="ECO:0000313" key="6">
    <source>
        <dbReference type="Proteomes" id="UP000821598"/>
    </source>
</evidence>
<name>A0A7W8LEU0_9BURK</name>
<dbReference type="Gene3D" id="3.50.50.60">
    <property type="entry name" value="FAD/NAD(P)-binding domain"/>
    <property type="match status" value="1"/>
</dbReference>
<dbReference type="RefSeq" id="WP_176369889.1">
    <property type="nucleotide sequence ID" value="NZ_JACHDE010000039.1"/>
</dbReference>
<dbReference type="EC" id="1.4.3.-" evidence="3"/>
<evidence type="ECO:0000256" key="1">
    <source>
        <dbReference type="ARBA" id="ARBA00023002"/>
    </source>
</evidence>
<keyword evidence="1 3" id="KW-0560">Oxidoreductase</keyword>
<sequence>MSSLLNKEQGVVEDSYYEASVTRAQPRPPLQEKLNADVCVIGGGYAGLSCALELAERGFDVALLEAQRIGWGASGRNGGHAIVGFGDEGEDAIEHQCSREVARRAWDVSLEGMRLLEDRLVRFGIDCHYRRGYLTLAVSDRKAEQLMNWVRRTRDRYDYPLEWLGRTALDAHIASQRFAAGVYDAGSGHLHPLLYCLGLGEAARRAGVRIFENSAVSRLDRGARPVVKTAEGEVSCDRVVMAGNVYLGEFGDHPAPEIEARIMPVGTYMIATEPLTSARADALMPGRAAASDNNLILDYFRLSADHRLLFGAGESYDATTPSNLIDRMRRRMTGVFPQLADVNIEYAWGGYVDITMNRAPDLGRIGDNLYYVQGFSGHGLVFAGMAGKILADAIGGDASRFDVFSRIRHRRFPGGKRLRTQALVLGMWYYKLRELI</sequence>